<evidence type="ECO:0000313" key="3">
    <source>
        <dbReference type="Proteomes" id="UP000737402"/>
    </source>
</evidence>
<dbReference type="InterPro" id="IPR051695">
    <property type="entry name" value="Phosphoglycerate_Mutase"/>
</dbReference>
<dbReference type="EMBL" id="JAFBED010000006">
    <property type="protein sequence ID" value="MBM7621157.1"/>
    <property type="molecule type" value="Genomic_DNA"/>
</dbReference>
<accession>A0ABS2P2K1</accession>
<dbReference type="EC" id="5.4.2.12" evidence="2"/>
<dbReference type="Proteomes" id="UP000737402">
    <property type="component" value="Unassembled WGS sequence"/>
</dbReference>
<proteinExistence type="predicted"/>
<dbReference type="InterPro" id="IPR001345">
    <property type="entry name" value="PG/BPGM_mutase_AS"/>
</dbReference>
<dbReference type="RefSeq" id="WP_204417854.1">
    <property type="nucleotide sequence ID" value="NZ_JAFBED010000006.1"/>
</dbReference>
<dbReference type="CDD" id="cd07067">
    <property type="entry name" value="HP_PGM_like"/>
    <property type="match status" value="1"/>
</dbReference>
<reference evidence="2 3" key="1">
    <citation type="submission" date="2021-01" db="EMBL/GenBank/DDBJ databases">
        <title>Genomic Encyclopedia of Type Strains, Phase IV (KMG-IV): sequencing the most valuable type-strain genomes for metagenomic binning, comparative biology and taxonomic classification.</title>
        <authorList>
            <person name="Goeker M."/>
        </authorList>
    </citation>
    <scope>NUCLEOTIDE SEQUENCE [LARGE SCALE GENOMIC DNA]</scope>
    <source>
        <strain evidence="2 3">DSM 25879</strain>
    </source>
</reference>
<dbReference type="InterPro" id="IPR013078">
    <property type="entry name" value="His_Pase_superF_clade-1"/>
</dbReference>
<evidence type="ECO:0000256" key="1">
    <source>
        <dbReference type="ARBA" id="ARBA00022801"/>
    </source>
</evidence>
<dbReference type="GO" id="GO:0004619">
    <property type="term" value="F:phosphoglycerate mutase activity"/>
    <property type="evidence" value="ECO:0007669"/>
    <property type="project" value="UniProtKB-EC"/>
</dbReference>
<sequence length="181" mass="20570">MIYVIRHGETDLNKEGRIQGRCGLPLNEIGVEQALALRDELEHVHFDYIYSSPQERAIQTAELVTGKSAQIDSRLDVYDVGEADGLKKGEVKMDGIVPDRKIYQGIEDMQDYLTRIFDFMHELEDQHRDQEVNILLSGHRCTTGCIGAYLKSAPIDNNILAYSSDNGKYKVYAFKEKVLTE</sequence>
<keyword evidence="2" id="KW-0413">Isomerase</keyword>
<dbReference type="Pfam" id="PF00300">
    <property type="entry name" value="His_Phos_1"/>
    <property type="match status" value="1"/>
</dbReference>
<dbReference type="PANTHER" id="PTHR46517">
    <property type="entry name" value="FRUCTOSE-2,6-BISPHOSPHATASE TIGAR"/>
    <property type="match status" value="1"/>
</dbReference>
<dbReference type="SMART" id="SM00855">
    <property type="entry name" value="PGAM"/>
    <property type="match status" value="1"/>
</dbReference>
<name>A0ABS2P2K1_9BACI</name>
<gene>
    <name evidence="2" type="ORF">JOC95_003030</name>
</gene>
<keyword evidence="3" id="KW-1185">Reference proteome</keyword>
<keyword evidence="1" id="KW-0378">Hydrolase</keyword>
<dbReference type="Gene3D" id="3.40.50.1240">
    <property type="entry name" value="Phosphoglycerate mutase-like"/>
    <property type="match status" value="1"/>
</dbReference>
<organism evidence="2 3">
    <name type="scientific">Sutcliffiella tianshenii</name>
    <dbReference type="NCBI Taxonomy" id="1463404"/>
    <lineage>
        <taxon>Bacteria</taxon>
        <taxon>Bacillati</taxon>
        <taxon>Bacillota</taxon>
        <taxon>Bacilli</taxon>
        <taxon>Bacillales</taxon>
        <taxon>Bacillaceae</taxon>
        <taxon>Sutcliffiella</taxon>
    </lineage>
</organism>
<dbReference type="PANTHER" id="PTHR46517:SF1">
    <property type="entry name" value="FRUCTOSE-2,6-BISPHOSPHATASE TIGAR"/>
    <property type="match status" value="1"/>
</dbReference>
<protein>
    <submittedName>
        <fullName evidence="2">Phosphoglycerate mutase</fullName>
        <ecNumber evidence="2">5.4.2.12</ecNumber>
    </submittedName>
</protein>
<comment type="caution">
    <text evidence="2">The sequence shown here is derived from an EMBL/GenBank/DDBJ whole genome shotgun (WGS) entry which is preliminary data.</text>
</comment>
<evidence type="ECO:0000313" key="2">
    <source>
        <dbReference type="EMBL" id="MBM7621157.1"/>
    </source>
</evidence>
<dbReference type="PROSITE" id="PS00175">
    <property type="entry name" value="PG_MUTASE"/>
    <property type="match status" value="1"/>
</dbReference>
<dbReference type="InterPro" id="IPR029033">
    <property type="entry name" value="His_PPase_superfam"/>
</dbReference>
<dbReference type="PIRSF" id="PIRSF000709">
    <property type="entry name" value="6PFK_2-Ptase"/>
    <property type="match status" value="1"/>
</dbReference>
<dbReference type="SUPFAM" id="SSF53254">
    <property type="entry name" value="Phosphoglycerate mutase-like"/>
    <property type="match status" value="1"/>
</dbReference>